<protein>
    <recommendedName>
        <fullName evidence="1">TetR transcriptional regulator CgmR-like C-terminal domain-containing protein</fullName>
    </recommendedName>
</protein>
<accession>A0ABW7CVC8</accession>
<evidence type="ECO:0000313" key="3">
    <source>
        <dbReference type="Proteomes" id="UP001605261"/>
    </source>
</evidence>
<dbReference type="Proteomes" id="UP001605261">
    <property type="component" value="Unassembled WGS sequence"/>
</dbReference>
<keyword evidence="3" id="KW-1185">Reference proteome</keyword>
<dbReference type="InterPro" id="IPR041479">
    <property type="entry name" value="TetR_CgmR_C"/>
</dbReference>
<name>A0ABW7CVC8_9GAMM</name>
<dbReference type="Gene3D" id="1.10.357.10">
    <property type="entry name" value="Tetracycline Repressor, domain 2"/>
    <property type="match status" value="1"/>
</dbReference>
<evidence type="ECO:0000259" key="1">
    <source>
        <dbReference type="Pfam" id="PF17937"/>
    </source>
</evidence>
<comment type="caution">
    <text evidence="2">The sequence shown here is derived from an EMBL/GenBank/DDBJ whole genome shotgun (WGS) entry which is preliminary data.</text>
</comment>
<dbReference type="EMBL" id="JBHGCJ010000004">
    <property type="protein sequence ID" value="MFG6108922.1"/>
    <property type="molecule type" value="Genomic_DNA"/>
</dbReference>
<sequence>MSRPFPMMSTQDSSGDPLLAQALVDFDHAVEALIAADPVIHGRFSRAYVTAIFRACLARNDAGPGAPRGRPDPEIAQALKHWIQGRLLQHPGEGSDHRLTAARRAAHGFWLQSLADPIDADGRPRANRLLDGLLALTRPDA</sequence>
<organism evidence="2 3">
    <name type="scientific">Stenotrophomonas nematodicola</name>
    <dbReference type="NCBI Taxonomy" id="2656746"/>
    <lineage>
        <taxon>Bacteria</taxon>
        <taxon>Pseudomonadati</taxon>
        <taxon>Pseudomonadota</taxon>
        <taxon>Gammaproteobacteria</taxon>
        <taxon>Lysobacterales</taxon>
        <taxon>Lysobacteraceae</taxon>
        <taxon>Stenotrophomonas</taxon>
    </lineage>
</organism>
<dbReference type="Pfam" id="PF17937">
    <property type="entry name" value="TetR_C_28"/>
    <property type="match status" value="1"/>
</dbReference>
<dbReference type="RefSeq" id="WP_394162406.1">
    <property type="nucleotide sequence ID" value="NZ_JBHGCJ010000004.1"/>
</dbReference>
<gene>
    <name evidence="2" type="ORF">ACEU0G_002918</name>
</gene>
<evidence type="ECO:0000313" key="2">
    <source>
        <dbReference type="EMBL" id="MFG6108922.1"/>
    </source>
</evidence>
<proteinExistence type="predicted"/>
<feature type="domain" description="TetR transcriptional regulator CgmR-like C-terminal" evidence="1">
    <location>
        <begin position="42"/>
        <end position="138"/>
    </location>
</feature>
<reference evidence="2 3" key="1">
    <citation type="submission" date="2024-09" db="EMBL/GenBank/DDBJ databases">
        <authorList>
            <consortium name="All-Russian atlas of soil microorganisms"/>
            <consortium name="as a basis for the search for new antimicrobial producers and enzymes with unique properties"/>
            <person name="Sokolova E.A."/>
            <person name="Voronina E.N."/>
        </authorList>
    </citation>
    <scope>NUCLEOTIDE SEQUENCE [LARGE SCALE GENOMIC DNA]</scope>
    <source>
        <strain evidence="2 3">AF-22b-331.1</strain>
    </source>
</reference>